<dbReference type="PANTHER" id="PTHR46696">
    <property type="entry name" value="P450, PUTATIVE (EUROFUNG)-RELATED"/>
    <property type="match status" value="1"/>
</dbReference>
<gene>
    <name evidence="3" type="ORF">O4G74_07775</name>
</gene>
<dbReference type="PRINTS" id="PR00359">
    <property type="entry name" value="BP450"/>
</dbReference>
<dbReference type="Proteomes" id="UP001083770">
    <property type="component" value="Unassembled WGS sequence"/>
</dbReference>
<keyword evidence="2" id="KW-0408">Iron</keyword>
<organism evidence="3 4">
    <name type="scientific">Henriciella marina</name>
    <dbReference type="NCBI Taxonomy" id="453851"/>
    <lineage>
        <taxon>Bacteria</taxon>
        <taxon>Pseudomonadati</taxon>
        <taxon>Pseudomonadota</taxon>
        <taxon>Alphaproteobacteria</taxon>
        <taxon>Hyphomonadales</taxon>
        <taxon>Hyphomonadaceae</taxon>
        <taxon>Henriciella</taxon>
    </lineage>
</organism>
<comment type="similarity">
    <text evidence="1 2">Belongs to the cytochrome P450 family.</text>
</comment>
<dbReference type="SUPFAM" id="SSF48264">
    <property type="entry name" value="Cytochrome P450"/>
    <property type="match status" value="1"/>
</dbReference>
<sequence>MLDLTAPSFMRAPHEQLVRALDRSCFAETRIILFGKVKLVLGHPEIQDMLKDGGRFAVDARNAGHASPFGMKFLPASLRVLSDNLLALDDPRHRELRHMVDGPFRRIQIEQLAPSIRETADQLVDDMIRDGENDIVAGLCRELPLQVIFDLLGFSDETRGKLHDVMKGVAGGGSAFDVVRAIFRLKPAQAALRREFENVRSHPRPGLVSELANAGGDGGQMSDDELLAMVFVLFVAGHETTSHLLSTATYTLLMQPGAAYQFRRLGREARLVAIDELLRYCSPVQMTKPRHARRDMEFHGQSLKEGERVMGLLAAGNLDSRVFRNPTQLDLARRPNRHLGWGGGPHMCLGLHLARTEVLEALSVLFDRFQELALDTAPDNLRWTKRTGLRGLKALPLRLQ</sequence>
<evidence type="ECO:0000256" key="1">
    <source>
        <dbReference type="ARBA" id="ARBA00010617"/>
    </source>
</evidence>
<keyword evidence="2" id="KW-0479">Metal-binding</keyword>
<keyword evidence="4" id="KW-1185">Reference proteome</keyword>
<evidence type="ECO:0000313" key="3">
    <source>
        <dbReference type="EMBL" id="MCZ4297952.1"/>
    </source>
</evidence>
<dbReference type="PANTHER" id="PTHR46696:SF1">
    <property type="entry name" value="CYTOCHROME P450 YJIB-RELATED"/>
    <property type="match status" value="1"/>
</dbReference>
<accession>A0ABT4LUB1</accession>
<keyword evidence="2" id="KW-0560">Oxidoreductase</keyword>
<keyword evidence="2" id="KW-0503">Monooxygenase</keyword>
<comment type="caution">
    <text evidence="3">The sequence shown here is derived from an EMBL/GenBank/DDBJ whole genome shotgun (WGS) entry which is preliminary data.</text>
</comment>
<reference evidence="3" key="1">
    <citation type="submission" date="2022-12" db="EMBL/GenBank/DDBJ databases">
        <title>Bacterial isolates from different developmental stages of Nematostella vectensis.</title>
        <authorList>
            <person name="Fraune S."/>
        </authorList>
    </citation>
    <scope>NUCLEOTIDE SEQUENCE</scope>
    <source>
        <strain evidence="3">G21632-S1</strain>
    </source>
</reference>
<name>A0ABT4LUB1_9PROT</name>
<dbReference type="InterPro" id="IPR036396">
    <property type="entry name" value="Cyt_P450_sf"/>
</dbReference>
<dbReference type="Gene3D" id="1.10.630.10">
    <property type="entry name" value="Cytochrome P450"/>
    <property type="match status" value="1"/>
</dbReference>
<protein>
    <submittedName>
        <fullName evidence="3">Cytochrome P450</fullName>
    </submittedName>
</protein>
<evidence type="ECO:0000256" key="2">
    <source>
        <dbReference type="RuleBase" id="RU000461"/>
    </source>
</evidence>
<dbReference type="Pfam" id="PF00067">
    <property type="entry name" value="p450"/>
    <property type="match status" value="2"/>
</dbReference>
<dbReference type="InterPro" id="IPR002397">
    <property type="entry name" value="Cyt_P450_B"/>
</dbReference>
<dbReference type="InterPro" id="IPR001128">
    <property type="entry name" value="Cyt_P450"/>
</dbReference>
<dbReference type="PROSITE" id="PS00086">
    <property type="entry name" value="CYTOCHROME_P450"/>
    <property type="match status" value="1"/>
</dbReference>
<evidence type="ECO:0000313" key="4">
    <source>
        <dbReference type="Proteomes" id="UP001083770"/>
    </source>
</evidence>
<dbReference type="RefSeq" id="WP_269402070.1">
    <property type="nucleotide sequence ID" value="NZ_JAPWGW010000002.1"/>
</dbReference>
<keyword evidence="2" id="KW-0349">Heme</keyword>
<dbReference type="InterPro" id="IPR017972">
    <property type="entry name" value="Cyt_P450_CS"/>
</dbReference>
<dbReference type="EMBL" id="JAPWGW010000002">
    <property type="protein sequence ID" value="MCZ4297952.1"/>
    <property type="molecule type" value="Genomic_DNA"/>
</dbReference>
<proteinExistence type="inferred from homology"/>
<dbReference type="PRINTS" id="PR00385">
    <property type="entry name" value="P450"/>
</dbReference>